<sequence length="68" mass="7317">MAHGIDSRSQCGLVQDMKLAQMAYTPDSDARIAYANMGAVYPEMTKERLASGSVKISCTPTQSTLCSE</sequence>
<reference evidence="1" key="1">
    <citation type="journal article" date="2020" name="Stud. Mycol.">
        <title>101 Dothideomycetes genomes: a test case for predicting lifestyles and emergence of pathogens.</title>
        <authorList>
            <person name="Haridas S."/>
            <person name="Albert R."/>
            <person name="Binder M."/>
            <person name="Bloem J."/>
            <person name="Labutti K."/>
            <person name="Salamov A."/>
            <person name="Andreopoulos B."/>
            <person name="Baker S."/>
            <person name="Barry K."/>
            <person name="Bills G."/>
            <person name="Bluhm B."/>
            <person name="Cannon C."/>
            <person name="Castanera R."/>
            <person name="Culley D."/>
            <person name="Daum C."/>
            <person name="Ezra D."/>
            <person name="Gonzalez J."/>
            <person name="Henrissat B."/>
            <person name="Kuo A."/>
            <person name="Liang C."/>
            <person name="Lipzen A."/>
            <person name="Lutzoni F."/>
            <person name="Magnuson J."/>
            <person name="Mondo S."/>
            <person name="Nolan M."/>
            <person name="Ohm R."/>
            <person name="Pangilinan J."/>
            <person name="Park H.-J."/>
            <person name="Ramirez L."/>
            <person name="Alfaro M."/>
            <person name="Sun H."/>
            <person name="Tritt A."/>
            <person name="Yoshinaga Y."/>
            <person name="Zwiers L.-H."/>
            <person name="Turgeon B."/>
            <person name="Goodwin S."/>
            <person name="Spatafora J."/>
            <person name="Crous P."/>
            <person name="Grigoriev I."/>
        </authorList>
    </citation>
    <scope>NUCLEOTIDE SEQUENCE</scope>
    <source>
        <strain evidence="1">CBS 116435</strain>
    </source>
</reference>
<comment type="caution">
    <text evidence="1">The sequence shown here is derived from an EMBL/GenBank/DDBJ whole genome shotgun (WGS) entry which is preliminary data.</text>
</comment>
<accession>A0A9P4Q778</accession>
<dbReference type="EMBL" id="MU003811">
    <property type="protein sequence ID" value="KAF2719419.1"/>
    <property type="molecule type" value="Genomic_DNA"/>
</dbReference>
<dbReference type="Proteomes" id="UP000799441">
    <property type="component" value="Unassembled WGS sequence"/>
</dbReference>
<proteinExistence type="predicted"/>
<organism evidence="1 2">
    <name type="scientific">Polychaeton citri CBS 116435</name>
    <dbReference type="NCBI Taxonomy" id="1314669"/>
    <lineage>
        <taxon>Eukaryota</taxon>
        <taxon>Fungi</taxon>
        <taxon>Dikarya</taxon>
        <taxon>Ascomycota</taxon>
        <taxon>Pezizomycotina</taxon>
        <taxon>Dothideomycetes</taxon>
        <taxon>Dothideomycetidae</taxon>
        <taxon>Capnodiales</taxon>
        <taxon>Capnodiaceae</taxon>
        <taxon>Polychaeton</taxon>
    </lineage>
</organism>
<gene>
    <name evidence="1" type="ORF">K431DRAFT_347931</name>
</gene>
<name>A0A9P4Q778_9PEZI</name>
<evidence type="ECO:0000313" key="1">
    <source>
        <dbReference type="EMBL" id="KAF2719419.1"/>
    </source>
</evidence>
<evidence type="ECO:0000313" key="2">
    <source>
        <dbReference type="Proteomes" id="UP000799441"/>
    </source>
</evidence>
<protein>
    <submittedName>
        <fullName evidence="1">Uncharacterized protein</fullName>
    </submittedName>
</protein>
<keyword evidence="2" id="KW-1185">Reference proteome</keyword>
<dbReference type="AlphaFoldDB" id="A0A9P4Q778"/>
<dbReference type="OrthoDB" id="3598281at2759"/>